<evidence type="ECO:0000313" key="3">
    <source>
        <dbReference type="Proteomes" id="UP000241474"/>
    </source>
</evidence>
<organismHost>
    <name type="scientific">Acanthamoeba polyphaga</name>
    <name type="common">Amoeba</name>
    <dbReference type="NCBI Taxonomy" id="5757"/>
</organismHost>
<dbReference type="EMBL" id="KM982401">
    <property type="protein sequence ID" value="AKI79497.1"/>
    <property type="molecule type" value="Genomic_DNA"/>
</dbReference>
<sequence length="328" mass="38087">MSLEISVLGTKKSLSSILGNSNESSKETTTYKSQNQQFQSQSIHTQQKFIEKKYDNQNDRFQRDVFSRPNVKPSNTQSLQARVNMANSYDRNSLAWVVECLKTEVMNRGLNSINQNLHSSDIELLKNFKTKFTNYQNNWNGLMGFMMKNIVKIDDKYMLHNFFGIKEIVVNQIINISLSYILIGAPIENEIKLFILNTVPLAFNTIHVINTKISKINRTIEELSSQKQYNSYTIQEFESEIKTNPKIKNNHTKEKLLKLHSEQKSLSEKINKLSGEKDIEQSMINNEIYKLVTGLSFNYFMHDDWCPPLDNNIIKETQTKSNIISLFF</sequence>
<evidence type="ECO:0000313" key="2">
    <source>
        <dbReference type="EMBL" id="AKI79497.1"/>
    </source>
</evidence>
<evidence type="ECO:0000256" key="1">
    <source>
        <dbReference type="SAM" id="MobiDB-lite"/>
    </source>
</evidence>
<accession>A0A0G2Y6V9</accession>
<proteinExistence type="predicted"/>
<feature type="region of interest" description="Disordered" evidence="1">
    <location>
        <begin position="16"/>
        <end position="38"/>
    </location>
</feature>
<feature type="compositionally biased region" description="Polar residues" evidence="1">
    <location>
        <begin position="16"/>
        <end position="32"/>
    </location>
</feature>
<protein>
    <submittedName>
        <fullName evidence="2">Uncharacterized protein</fullName>
    </submittedName>
</protein>
<organism evidence="2 3">
    <name type="scientific">Acanthamoeba polyphaga mimivirus</name>
    <name type="common">APMV</name>
    <dbReference type="NCBI Taxonomy" id="212035"/>
    <lineage>
        <taxon>Viruses</taxon>
        <taxon>Varidnaviria</taxon>
        <taxon>Bamfordvirae</taxon>
        <taxon>Nucleocytoviricota</taxon>
        <taxon>Megaviricetes</taxon>
        <taxon>Imitervirales</taxon>
        <taxon>Mimiviridae</taxon>
        <taxon>Megamimivirinae</taxon>
        <taxon>Mimivirus</taxon>
        <taxon>Mimivirus bradfordmassiliense</taxon>
    </lineage>
</organism>
<name>A0A0G2Y6V9_MIMIV</name>
<reference evidence="2 3" key="1">
    <citation type="submission" date="2014-10" db="EMBL/GenBank/DDBJ databases">
        <title>Pan-genome analysis of Brazilian lineage A amoebal mimiviruses.</title>
        <authorList>
            <person name="Assis F.L."/>
            <person name="Abrahao J.S."/>
            <person name="Kroon E.G."/>
            <person name="Dornas F.P."/>
            <person name="Andrade K.R."/>
            <person name="Borato P.V.M."/>
            <person name="Pilotto M.R."/>
            <person name="Benamar S."/>
            <person name="LaScola B."/>
            <person name="Colson P."/>
        </authorList>
    </citation>
    <scope>NUCLEOTIDE SEQUENCE [LARGE SCALE GENOMIC DNA]</scope>
    <source>
        <strain evidence="2 3">Oyster</strain>
    </source>
</reference>
<dbReference type="Proteomes" id="UP000241474">
    <property type="component" value="Segment"/>
</dbReference>